<evidence type="ECO:0000259" key="2">
    <source>
        <dbReference type="Pfam" id="PF11704"/>
    </source>
</evidence>
<reference evidence="3 4" key="1">
    <citation type="submission" date="2021-02" db="EMBL/GenBank/DDBJ databases">
        <title>Porcisia hertigi Genome sequencing and assembly.</title>
        <authorList>
            <person name="Almutairi H."/>
            <person name="Gatherer D."/>
        </authorList>
    </citation>
    <scope>NUCLEOTIDE SEQUENCE [LARGE SCALE GENOMIC DNA]</scope>
    <source>
        <strain evidence="3 4">C119</strain>
    </source>
</reference>
<dbReference type="PANTHER" id="PTHR31441">
    <property type="entry name" value="FOLLICULIN FAMILY MEMBER"/>
    <property type="match status" value="1"/>
</dbReference>
<proteinExistence type="predicted"/>
<dbReference type="InterPro" id="IPR037520">
    <property type="entry name" value="Folliculin/SMCR8_longin"/>
</dbReference>
<sequence>MLDTPAAFIGEFDALEGPKVTYAFEFFDFNRVAKNHSVVRQLLFFIEGKTFVGKHVASGLLHGECKDYLRSVAAHVLTSNESREERLLYQESGCPCVGSFLFSIPDIVARGEKRRFCLIFLHPSYHELVARWDYLSCFVEVLLRRWTQRATARYQQEYATLGNLEQLREESRRKPLRSLMELLSPPSTASHDACASMTAEEAVMEDTHCCFEVILPEALSKPIPLSCNDKDRAQRDAEQVLEDRLPFAQSCIHCVNTDAARLQDGDILSPQFSRQLIFVDKEIVVKPLPLWLLQFLADTAPTNAPEAAVHILLRGLLSGNQILVTGEDARDCAAFAMALAYTLPPTLVKMHLGSETYRMPYESRILTFSQEALSKYTFASSPTAALECSSSYLMKLFDMEADGVVHVRLESERVCFIQDCDQLRRTAQPREQQLVENETSVDLTTLENRILTLFQPYMARAREESSIGIASLQLLTTQLHQLVSEYVVRGRVYGHLFSKQEVEANSVQLSPGASAQSPLCATGLRLTGPRRFSSSGSGPRSSLRSSVSLSASSENSAPPSVSSHGATRNGVAAVERQSMAGGPCITKRAHLSPRYGKQFQNQHYVFSSFAPEDHAILVFLGSA</sequence>
<feature type="region of interest" description="Disordered" evidence="1">
    <location>
        <begin position="530"/>
        <end position="568"/>
    </location>
</feature>
<dbReference type="GeneID" id="94286621"/>
<dbReference type="Pfam" id="PF11704">
    <property type="entry name" value="Folliculin"/>
    <property type="match status" value="1"/>
</dbReference>
<dbReference type="Proteomes" id="UP000674318">
    <property type="component" value="Unassembled WGS sequence"/>
</dbReference>
<organism evidence="3 4">
    <name type="scientific">Porcisia hertigi</name>
    <dbReference type="NCBI Taxonomy" id="2761500"/>
    <lineage>
        <taxon>Eukaryota</taxon>
        <taxon>Discoba</taxon>
        <taxon>Euglenozoa</taxon>
        <taxon>Kinetoplastea</taxon>
        <taxon>Metakinetoplastina</taxon>
        <taxon>Trypanosomatida</taxon>
        <taxon>Trypanosomatidae</taxon>
        <taxon>Leishmaniinae</taxon>
        <taxon>Porcisia</taxon>
    </lineage>
</organism>
<dbReference type="RefSeq" id="XP_067752701.1">
    <property type="nucleotide sequence ID" value="XM_067896544.1"/>
</dbReference>
<evidence type="ECO:0000256" key="1">
    <source>
        <dbReference type="SAM" id="MobiDB-lite"/>
    </source>
</evidence>
<keyword evidence="4" id="KW-1185">Reference proteome</keyword>
<feature type="domain" description="Folliculin/SMCR8 longin" evidence="2">
    <location>
        <begin position="97"/>
        <end position="184"/>
    </location>
</feature>
<comment type="caution">
    <text evidence="3">The sequence shown here is derived from an EMBL/GenBank/DDBJ whole genome shotgun (WGS) entry which is preliminary data.</text>
</comment>
<name>A0A836L6X7_9TRYP</name>
<dbReference type="EMBL" id="JAFJZO010000036">
    <property type="protein sequence ID" value="KAG5490373.1"/>
    <property type="molecule type" value="Genomic_DNA"/>
</dbReference>
<gene>
    <name evidence="3" type="ORF">JKF63_00493</name>
</gene>
<feature type="compositionally biased region" description="Low complexity" evidence="1">
    <location>
        <begin position="533"/>
        <end position="563"/>
    </location>
</feature>
<dbReference type="GO" id="GO:1904263">
    <property type="term" value="P:positive regulation of TORC1 signaling"/>
    <property type="evidence" value="ECO:0007669"/>
    <property type="project" value="TreeGrafter"/>
</dbReference>
<dbReference type="AlphaFoldDB" id="A0A836L6X7"/>
<evidence type="ECO:0000313" key="3">
    <source>
        <dbReference type="EMBL" id="KAG5490373.1"/>
    </source>
</evidence>
<evidence type="ECO:0000313" key="4">
    <source>
        <dbReference type="Proteomes" id="UP000674318"/>
    </source>
</evidence>
<protein>
    <recommendedName>
        <fullName evidence="2">Folliculin/SMCR8 longin domain-containing protein</fullName>
    </recommendedName>
</protein>
<dbReference type="GO" id="GO:0005096">
    <property type="term" value="F:GTPase activator activity"/>
    <property type="evidence" value="ECO:0007669"/>
    <property type="project" value="InterPro"/>
</dbReference>
<dbReference type="InterPro" id="IPR021713">
    <property type="entry name" value="Folliculin"/>
</dbReference>
<dbReference type="PANTHER" id="PTHR31441:SF2">
    <property type="entry name" value="FOLLICULIN"/>
    <property type="match status" value="1"/>
</dbReference>
<dbReference type="KEGG" id="phet:94286621"/>
<dbReference type="OrthoDB" id="5599713at2759"/>
<dbReference type="GO" id="GO:0005829">
    <property type="term" value="C:cytosol"/>
    <property type="evidence" value="ECO:0007669"/>
    <property type="project" value="TreeGrafter"/>
</dbReference>
<accession>A0A836L6X7</accession>
<dbReference type="Gene3D" id="3.40.50.12430">
    <property type="match status" value="1"/>
</dbReference>